<protein>
    <recommendedName>
        <fullName evidence="5">Growth-regulating factor</fullName>
    </recommendedName>
</protein>
<keyword evidence="5" id="KW-0805">Transcription regulation</keyword>
<comment type="similarity">
    <text evidence="2 5">Belongs to the GRF family.</text>
</comment>
<comment type="caution">
    <text evidence="4">Lacks conserved residue(s) required for the propagation of feature annotation.</text>
</comment>
<feature type="compositionally biased region" description="Gly residues" evidence="6">
    <location>
        <begin position="163"/>
        <end position="179"/>
    </location>
</feature>
<dbReference type="GO" id="GO:0005524">
    <property type="term" value="F:ATP binding"/>
    <property type="evidence" value="ECO:0007669"/>
    <property type="project" value="UniProtKB-UniRule"/>
</dbReference>
<dbReference type="Gramene" id="arahy.Tifrunner.gnm2.ann2.Ah05g019800.1">
    <property type="protein sequence ID" value="arahy.Tifrunner.gnm2.ann2.Ah05g019800.1-CDS"/>
    <property type="gene ID" value="arahy.Tifrunner.gnm2.ann2.Ah05g019800"/>
</dbReference>
<comment type="caution">
    <text evidence="9">The sequence shown here is derived from an EMBL/GenBank/DDBJ whole genome shotgun (WGS) entry which is preliminary data.</text>
</comment>
<feature type="compositionally biased region" description="Low complexity" evidence="6">
    <location>
        <begin position="125"/>
        <end position="162"/>
    </location>
</feature>
<dbReference type="GO" id="GO:0006351">
    <property type="term" value="P:DNA-templated transcription"/>
    <property type="evidence" value="ECO:0007669"/>
    <property type="project" value="UniProtKB-UniRule"/>
</dbReference>
<dbReference type="EMBL" id="SDMP01000021">
    <property type="protein sequence ID" value="RYQ81425.1"/>
    <property type="molecule type" value="Genomic_DNA"/>
</dbReference>
<comment type="domain">
    <text evidence="5">The QLQ domain and WRC domain may be involved in protein-protein interaction and DNA-binding, respectively.</text>
</comment>
<reference evidence="9 10" key="1">
    <citation type="submission" date="2019-01" db="EMBL/GenBank/DDBJ databases">
        <title>Sequencing of cultivated peanut Arachis hypogaea provides insights into genome evolution and oil improvement.</title>
        <authorList>
            <person name="Chen X."/>
        </authorList>
    </citation>
    <scope>NUCLEOTIDE SEQUENCE [LARGE SCALE GENOMIC DNA]</scope>
    <source>
        <strain evidence="10">cv. Fuhuasheng</strain>
        <tissue evidence="9">Leaves</tissue>
    </source>
</reference>
<comment type="function">
    <text evidence="5">Transcription activator.</text>
</comment>
<dbReference type="InterPro" id="IPR014978">
    <property type="entry name" value="Gln-Leu-Gln_QLQ"/>
</dbReference>
<evidence type="ECO:0000259" key="7">
    <source>
        <dbReference type="PROSITE" id="PS51666"/>
    </source>
</evidence>
<evidence type="ECO:0000256" key="1">
    <source>
        <dbReference type="ARBA" id="ARBA00004123"/>
    </source>
</evidence>
<feature type="domain" description="WRC" evidence="8">
    <location>
        <begin position="81"/>
        <end position="125"/>
    </location>
</feature>
<dbReference type="Pfam" id="PF08880">
    <property type="entry name" value="QLQ"/>
    <property type="match status" value="1"/>
</dbReference>
<name>A0A444WVK8_ARAHY</name>
<dbReference type="PANTHER" id="PTHR31602:SF105">
    <property type="entry name" value="GROWTH-REGULATING FACTOR"/>
    <property type="match status" value="1"/>
</dbReference>
<dbReference type="PROSITE" id="PS51666">
    <property type="entry name" value="QLQ"/>
    <property type="match status" value="1"/>
</dbReference>
<evidence type="ECO:0000313" key="10">
    <source>
        <dbReference type="Proteomes" id="UP000289738"/>
    </source>
</evidence>
<evidence type="ECO:0000256" key="5">
    <source>
        <dbReference type="RuleBase" id="RU367127"/>
    </source>
</evidence>
<gene>
    <name evidence="9" type="ORF">Ahy_Scaffold1g107356</name>
</gene>
<feature type="compositionally biased region" description="Basic and acidic residues" evidence="6">
    <location>
        <begin position="81"/>
        <end position="111"/>
    </location>
</feature>
<evidence type="ECO:0000256" key="3">
    <source>
        <dbReference type="ARBA" id="ARBA00023242"/>
    </source>
</evidence>
<feature type="region of interest" description="Disordered" evidence="6">
    <location>
        <begin position="81"/>
        <end position="210"/>
    </location>
</feature>
<keyword evidence="5" id="KW-0804">Transcription</keyword>
<accession>A0A444WVK8</accession>
<dbReference type="GO" id="GO:0099402">
    <property type="term" value="P:plant organ development"/>
    <property type="evidence" value="ECO:0007669"/>
    <property type="project" value="UniProtKB-ARBA"/>
</dbReference>
<dbReference type="OrthoDB" id="1927209at2759"/>
<dbReference type="Pfam" id="PF08879">
    <property type="entry name" value="WRC"/>
    <property type="match status" value="1"/>
</dbReference>
<dbReference type="PANTHER" id="PTHR31602">
    <property type="entry name" value="GROWTH-REGULATING FACTOR 5"/>
    <property type="match status" value="1"/>
</dbReference>
<dbReference type="GO" id="GO:0006355">
    <property type="term" value="P:regulation of DNA-templated transcription"/>
    <property type="evidence" value="ECO:0007669"/>
    <property type="project" value="InterPro"/>
</dbReference>
<dbReference type="SMART" id="SM00951">
    <property type="entry name" value="QLQ"/>
    <property type="match status" value="1"/>
</dbReference>
<keyword evidence="3 5" id="KW-0539">Nucleus</keyword>
<dbReference type="InterPro" id="IPR014977">
    <property type="entry name" value="WRC_dom"/>
</dbReference>
<evidence type="ECO:0000256" key="2">
    <source>
        <dbReference type="ARBA" id="ARBA00008122"/>
    </source>
</evidence>
<keyword evidence="10" id="KW-1185">Reference proteome</keyword>
<dbReference type="PROSITE" id="PS51667">
    <property type="entry name" value="WRC"/>
    <property type="match status" value="1"/>
</dbReference>
<organism evidence="9 10">
    <name type="scientific">Arachis hypogaea</name>
    <name type="common">Peanut</name>
    <dbReference type="NCBI Taxonomy" id="3818"/>
    <lineage>
        <taxon>Eukaryota</taxon>
        <taxon>Viridiplantae</taxon>
        <taxon>Streptophyta</taxon>
        <taxon>Embryophyta</taxon>
        <taxon>Tracheophyta</taxon>
        <taxon>Spermatophyta</taxon>
        <taxon>Magnoliopsida</taxon>
        <taxon>eudicotyledons</taxon>
        <taxon>Gunneridae</taxon>
        <taxon>Pentapetalae</taxon>
        <taxon>rosids</taxon>
        <taxon>fabids</taxon>
        <taxon>Fabales</taxon>
        <taxon>Fabaceae</taxon>
        <taxon>Papilionoideae</taxon>
        <taxon>50 kb inversion clade</taxon>
        <taxon>dalbergioids sensu lato</taxon>
        <taxon>Dalbergieae</taxon>
        <taxon>Pterocarpus clade</taxon>
        <taxon>Arachis</taxon>
    </lineage>
</organism>
<feature type="domain" description="QLQ" evidence="7">
    <location>
        <begin position="22"/>
        <end position="57"/>
    </location>
</feature>
<dbReference type="Gramene" id="arahy.Tifrunner.gnm2.ann2.Ah15g019800.1">
    <property type="protein sequence ID" value="arahy.Tifrunner.gnm2.ann2.Ah15g019800.1-CDS"/>
    <property type="gene ID" value="arahy.Tifrunner.gnm2.ann2.Ah15g019800"/>
</dbReference>
<keyword evidence="5" id="KW-0010">Activator</keyword>
<dbReference type="InterPro" id="IPR031137">
    <property type="entry name" value="GRF"/>
</dbReference>
<sequence>MSVPPPHPPLPTAASMTWQAAPFTVAQWQELEHQALIFKYLKAGLTVPPDLLVPIRRSLQLMSQKLSHHYPSLGFYGKKIDPEPGRCRRTDGKKWRCSREAHPDSKYCDRHMIRRRYRSRKPVESSTSSQQQSHSSAAASAATAASTTTTTTTTTAASAASAAGGGGGGGGGGASGSGGAFHTLPLHTNGTREGFTLGSSNSSSLQNLHMDHPLSLPSEVSKKEYRFALNSDVDEHNFLQKDLGTVRYQGYDFTSDGLWSMPHIPSNTVSESRTGSTMVGDCFQQQTIRDADLLNLNASGSKELVFGSQLSPSSSGSLKQEYQSPQSLFTDWHWKKDLGSDAIYRPHKDFNSDANVDCNGSL</sequence>
<dbReference type="GO" id="GO:0005634">
    <property type="term" value="C:nucleus"/>
    <property type="evidence" value="ECO:0007669"/>
    <property type="project" value="UniProtKB-SubCell"/>
</dbReference>
<dbReference type="STRING" id="3818.A0A444WVK8"/>
<dbReference type="AlphaFoldDB" id="A0A444WVK8"/>
<evidence type="ECO:0000259" key="8">
    <source>
        <dbReference type="PROSITE" id="PS51667"/>
    </source>
</evidence>
<evidence type="ECO:0000256" key="6">
    <source>
        <dbReference type="SAM" id="MobiDB-lite"/>
    </source>
</evidence>
<comment type="subcellular location">
    <subcellularLocation>
        <location evidence="1 5">Nucleus</location>
    </subcellularLocation>
</comment>
<proteinExistence type="inferred from homology"/>
<evidence type="ECO:0000256" key="4">
    <source>
        <dbReference type="PROSITE-ProRule" id="PRU01002"/>
    </source>
</evidence>
<evidence type="ECO:0000313" key="9">
    <source>
        <dbReference type="EMBL" id="RYQ81425.1"/>
    </source>
</evidence>
<dbReference type="Proteomes" id="UP000289738">
    <property type="component" value="Unassembled WGS sequence"/>
</dbReference>